<dbReference type="AlphaFoldDB" id="A0AAD8V6B0"/>
<evidence type="ECO:0000313" key="1">
    <source>
        <dbReference type="EMBL" id="KAK1593135.1"/>
    </source>
</evidence>
<dbReference type="Proteomes" id="UP001230504">
    <property type="component" value="Unassembled WGS sequence"/>
</dbReference>
<proteinExistence type="predicted"/>
<organism evidence="1 2">
    <name type="scientific">Colletotrichum navitas</name>
    <dbReference type="NCBI Taxonomy" id="681940"/>
    <lineage>
        <taxon>Eukaryota</taxon>
        <taxon>Fungi</taxon>
        <taxon>Dikarya</taxon>
        <taxon>Ascomycota</taxon>
        <taxon>Pezizomycotina</taxon>
        <taxon>Sordariomycetes</taxon>
        <taxon>Hypocreomycetidae</taxon>
        <taxon>Glomerellales</taxon>
        <taxon>Glomerellaceae</taxon>
        <taxon>Colletotrichum</taxon>
        <taxon>Colletotrichum graminicola species complex</taxon>
    </lineage>
</organism>
<gene>
    <name evidence="1" type="ORF">LY79DRAFT_188568</name>
</gene>
<keyword evidence="2" id="KW-1185">Reference proteome</keyword>
<name>A0AAD8V6B0_9PEZI</name>
<dbReference type="EMBL" id="JAHLJV010000027">
    <property type="protein sequence ID" value="KAK1593135.1"/>
    <property type="molecule type" value="Genomic_DNA"/>
</dbReference>
<comment type="caution">
    <text evidence="1">The sequence shown here is derived from an EMBL/GenBank/DDBJ whole genome shotgun (WGS) entry which is preliminary data.</text>
</comment>
<accession>A0AAD8V6B0</accession>
<dbReference type="GeneID" id="85435608"/>
<protein>
    <submittedName>
        <fullName evidence="1">Uncharacterized protein</fullName>
    </submittedName>
</protein>
<dbReference type="RefSeq" id="XP_060414459.1">
    <property type="nucleotide sequence ID" value="XM_060551368.1"/>
</dbReference>
<evidence type="ECO:0000313" key="2">
    <source>
        <dbReference type="Proteomes" id="UP001230504"/>
    </source>
</evidence>
<reference evidence="1" key="1">
    <citation type="submission" date="2021-06" db="EMBL/GenBank/DDBJ databases">
        <title>Comparative genomics, transcriptomics and evolutionary studies reveal genomic signatures of adaptation to plant cell wall in hemibiotrophic fungi.</title>
        <authorList>
            <consortium name="DOE Joint Genome Institute"/>
            <person name="Baroncelli R."/>
            <person name="Diaz J.F."/>
            <person name="Benocci T."/>
            <person name="Peng M."/>
            <person name="Battaglia E."/>
            <person name="Haridas S."/>
            <person name="Andreopoulos W."/>
            <person name="Labutti K."/>
            <person name="Pangilinan J."/>
            <person name="Floch G.L."/>
            <person name="Makela M.R."/>
            <person name="Henrissat B."/>
            <person name="Grigoriev I.V."/>
            <person name="Crouch J.A."/>
            <person name="De Vries R.P."/>
            <person name="Sukno S.A."/>
            <person name="Thon M.R."/>
        </authorList>
    </citation>
    <scope>NUCLEOTIDE SEQUENCE</scope>
    <source>
        <strain evidence="1">CBS 125086</strain>
    </source>
</reference>
<sequence length="149" mass="16913">MSLELGQRIFLGWVFVWNLPYQAGSRQHACESTNARLASQAPWMAGRWARKAHMARQKHKTHHTMKGTSDRYVPIRTLRRTVALSVVSFLFIIHMAICHVPNTINTLVTSISLMLFDCAPPQSTIIITQSRSQCPLAASPCRRWNSSRP</sequence>